<dbReference type="EMBL" id="CP038491">
    <property type="protein sequence ID" value="QFZ30390.1"/>
    <property type="molecule type" value="Genomic_DNA"/>
</dbReference>
<reference evidence="2" key="1">
    <citation type="journal article" date="2019" name="MBio">
        <title>Comparative genomics for the elucidation of multidrug resistance (MDR) in Candida lusitaniae.</title>
        <authorList>
            <person name="Kannan A."/>
            <person name="Asner S.A."/>
            <person name="Trachsel E."/>
            <person name="Kelly S."/>
            <person name="Parker J."/>
            <person name="Sanglard D."/>
        </authorList>
    </citation>
    <scope>NUCLEOTIDE SEQUENCE [LARGE SCALE GENOMIC DNA]</scope>
    <source>
        <strain evidence="2">P1</strain>
    </source>
</reference>
<evidence type="ECO:0000313" key="2">
    <source>
        <dbReference type="Proteomes" id="UP000326582"/>
    </source>
</evidence>
<keyword evidence="2" id="KW-1185">Reference proteome</keyword>
<proteinExistence type="predicted"/>
<dbReference type="Proteomes" id="UP000326582">
    <property type="component" value="Chromosome 8"/>
</dbReference>
<evidence type="ECO:0000313" key="1">
    <source>
        <dbReference type="EMBL" id="QFZ30390.1"/>
    </source>
</evidence>
<sequence length="352" mass="38924">MEQCSVCLEKDFKYTCPACGTKTCSVECVKRHKLRSECTGQVDPTKFVPKKKLSADQALVNRDYNYLLNFERTVQLGKSDIKVNAKNIFKRGAGQNQGHKRQKVESEKDPRIEKVNQIFPHQPQTSVKRQNTLVIHLPPGMSRATQNKSGYDKKAGAFTWTVEWIPVDATGCTRKPFISFRMKETLPLKDAVPMTVFENAIGANVDKDTLHFYLDNCISGKEGNEVIALDPQMSLASALSNKIVLEFPKIYVGVDDSMDKYVCSENKAYGVDGSDSEKSESATDSDSDDSDSDSDSDTDSEDSDSDSDSDSGPEETSSKPDNVELVRDAGELTEVIAEPVESKLTGDEEKSL</sequence>
<protein>
    <submittedName>
        <fullName evidence="1">Box C D snoRNA protein</fullName>
    </submittedName>
</protein>
<accession>A0ACD0WSJ4</accession>
<organism evidence="1 2">
    <name type="scientific">Clavispora lusitaniae</name>
    <name type="common">Candida lusitaniae</name>
    <dbReference type="NCBI Taxonomy" id="36911"/>
    <lineage>
        <taxon>Eukaryota</taxon>
        <taxon>Fungi</taxon>
        <taxon>Dikarya</taxon>
        <taxon>Ascomycota</taxon>
        <taxon>Saccharomycotina</taxon>
        <taxon>Pichiomycetes</taxon>
        <taxon>Metschnikowiaceae</taxon>
        <taxon>Clavispora</taxon>
    </lineage>
</organism>
<name>A0ACD0WSJ4_CLALS</name>
<gene>
    <name evidence="1" type="ORF">EJF14_80107</name>
</gene>